<dbReference type="GO" id="GO:0034775">
    <property type="term" value="P:glutathione transmembrane transport"/>
    <property type="evidence" value="ECO:0007669"/>
    <property type="project" value="InterPro"/>
</dbReference>
<proteinExistence type="inferred from homology"/>
<dbReference type="GO" id="GO:0140359">
    <property type="term" value="F:ABC-type transporter activity"/>
    <property type="evidence" value="ECO:0007669"/>
    <property type="project" value="InterPro"/>
</dbReference>
<keyword evidence="5 17" id="KW-0812">Transmembrane</keyword>
<dbReference type="InterPro" id="IPR017871">
    <property type="entry name" value="ABC_transporter-like_CS"/>
</dbReference>
<evidence type="ECO:0000256" key="11">
    <source>
        <dbReference type="ARBA" id="ARBA00023136"/>
    </source>
</evidence>
<dbReference type="InterPro" id="IPR039421">
    <property type="entry name" value="Type_1_exporter"/>
</dbReference>
<dbReference type="NCBIfam" id="TIGR02868">
    <property type="entry name" value="CydC"/>
    <property type="match status" value="1"/>
</dbReference>
<dbReference type="PROSITE" id="PS50893">
    <property type="entry name" value="ABC_TRANSPORTER_2"/>
    <property type="match status" value="1"/>
</dbReference>
<dbReference type="GO" id="GO:0016887">
    <property type="term" value="F:ATP hydrolysis activity"/>
    <property type="evidence" value="ECO:0007669"/>
    <property type="project" value="InterPro"/>
</dbReference>
<keyword evidence="6" id="KW-0547">Nucleotide-binding</keyword>
<keyword evidence="7 20" id="KW-0067">ATP-binding</keyword>
<keyword evidence="10 17" id="KW-1133">Transmembrane helix</keyword>
<dbReference type="InterPro" id="IPR003593">
    <property type="entry name" value="AAA+_ATPase"/>
</dbReference>
<dbReference type="FunFam" id="3.40.50.300:FF:000854">
    <property type="entry name" value="Multidrug ABC transporter ATP-binding protein"/>
    <property type="match status" value="1"/>
</dbReference>
<evidence type="ECO:0000259" key="19">
    <source>
        <dbReference type="PROSITE" id="PS50929"/>
    </source>
</evidence>
<dbReference type="PANTHER" id="PTHR24221">
    <property type="entry name" value="ATP-BINDING CASSETTE SUB-FAMILY B"/>
    <property type="match status" value="1"/>
</dbReference>
<dbReference type="PROSITE" id="PS50929">
    <property type="entry name" value="ABC_TM1F"/>
    <property type="match status" value="1"/>
</dbReference>
<reference evidence="20 21" key="1">
    <citation type="submission" date="2020-07" db="EMBL/GenBank/DDBJ databases">
        <title>Vibrio marinisediminis sp. nov., isolated from marine sediment.</title>
        <authorList>
            <person name="Ji X."/>
        </authorList>
    </citation>
    <scope>NUCLEOTIDE SEQUENCE [LARGE SCALE GENOMIC DNA]</scope>
    <source>
        <strain evidence="20 21">404</strain>
    </source>
</reference>
<dbReference type="InterPro" id="IPR036640">
    <property type="entry name" value="ABC1_TM_sf"/>
</dbReference>
<evidence type="ECO:0000313" key="21">
    <source>
        <dbReference type="Proteomes" id="UP000571701"/>
    </source>
</evidence>
<dbReference type="CDD" id="cd18585">
    <property type="entry name" value="ABC_6TM_CydC"/>
    <property type="match status" value="1"/>
</dbReference>
<dbReference type="InterPro" id="IPR014223">
    <property type="entry name" value="ABC_CydC/D"/>
</dbReference>
<organism evidence="20 21">
    <name type="scientific">Vibrio marinisediminis</name>
    <dbReference type="NCBI Taxonomy" id="2758441"/>
    <lineage>
        <taxon>Bacteria</taxon>
        <taxon>Pseudomonadati</taxon>
        <taxon>Pseudomonadota</taxon>
        <taxon>Gammaproteobacteria</taxon>
        <taxon>Vibrionales</taxon>
        <taxon>Vibrionaceae</taxon>
        <taxon>Vibrio</taxon>
    </lineage>
</organism>
<dbReference type="InterPro" id="IPR027417">
    <property type="entry name" value="P-loop_NTPase"/>
</dbReference>
<dbReference type="GO" id="GO:0005886">
    <property type="term" value="C:plasma membrane"/>
    <property type="evidence" value="ECO:0007669"/>
    <property type="project" value="UniProtKB-SubCell"/>
</dbReference>
<feature type="transmembrane region" description="Helical" evidence="17">
    <location>
        <begin position="134"/>
        <end position="156"/>
    </location>
</feature>
<dbReference type="GO" id="GO:0034040">
    <property type="term" value="F:ATPase-coupled lipid transmembrane transporter activity"/>
    <property type="evidence" value="ECO:0007669"/>
    <property type="project" value="TreeGrafter"/>
</dbReference>
<keyword evidence="9" id="KW-0029">Amino-acid transport</keyword>
<dbReference type="GO" id="GO:0045454">
    <property type="term" value="P:cell redox homeostasis"/>
    <property type="evidence" value="ECO:0007669"/>
    <property type="project" value="InterPro"/>
</dbReference>
<comment type="catalytic activity">
    <reaction evidence="13">
        <text>L-cysteine(in) + ATP + H2O = L-cysteine(out) + ADP + phosphate + H(+)</text>
        <dbReference type="Rhea" id="RHEA:29783"/>
        <dbReference type="ChEBI" id="CHEBI:15377"/>
        <dbReference type="ChEBI" id="CHEBI:15378"/>
        <dbReference type="ChEBI" id="CHEBI:30616"/>
        <dbReference type="ChEBI" id="CHEBI:35235"/>
        <dbReference type="ChEBI" id="CHEBI:43474"/>
        <dbReference type="ChEBI" id="CHEBI:456216"/>
    </reaction>
    <physiologicalReaction direction="left-to-right" evidence="13">
        <dbReference type="Rhea" id="RHEA:29784"/>
    </physiologicalReaction>
</comment>
<evidence type="ECO:0000256" key="17">
    <source>
        <dbReference type="SAM" id="Phobius"/>
    </source>
</evidence>
<keyword evidence="4" id="KW-0997">Cell inner membrane</keyword>
<feature type="transmembrane region" description="Helical" evidence="17">
    <location>
        <begin position="246"/>
        <end position="268"/>
    </location>
</feature>
<dbReference type="SUPFAM" id="SSF90123">
    <property type="entry name" value="ABC transporter transmembrane region"/>
    <property type="match status" value="1"/>
</dbReference>
<evidence type="ECO:0000256" key="1">
    <source>
        <dbReference type="ARBA" id="ARBA00004429"/>
    </source>
</evidence>
<comment type="subunit">
    <text evidence="15">Forms a heterodimer with CydD.</text>
</comment>
<feature type="domain" description="ABC transmembrane type-1" evidence="19">
    <location>
        <begin position="20"/>
        <end position="313"/>
    </location>
</feature>
<evidence type="ECO:0000256" key="6">
    <source>
        <dbReference type="ARBA" id="ARBA00022741"/>
    </source>
</evidence>
<dbReference type="InterPro" id="IPR003439">
    <property type="entry name" value="ABC_transporter-like_ATP-bd"/>
</dbReference>
<dbReference type="Gene3D" id="3.40.50.300">
    <property type="entry name" value="P-loop containing nucleotide triphosphate hydrolases"/>
    <property type="match status" value="1"/>
</dbReference>
<comment type="caution">
    <text evidence="20">The sequence shown here is derived from an EMBL/GenBank/DDBJ whole genome shotgun (WGS) entry which is preliminary data.</text>
</comment>
<evidence type="ECO:0000256" key="3">
    <source>
        <dbReference type="ARBA" id="ARBA00022475"/>
    </source>
</evidence>
<evidence type="ECO:0000256" key="15">
    <source>
        <dbReference type="ARBA" id="ARBA00063833"/>
    </source>
</evidence>
<protein>
    <recommendedName>
        <fullName evidence="16">Glutathione/L-cysteine transport system ATP-binding/permease protein CydC</fullName>
    </recommendedName>
</protein>
<evidence type="ECO:0000256" key="7">
    <source>
        <dbReference type="ARBA" id="ARBA00022840"/>
    </source>
</evidence>
<dbReference type="Gene3D" id="1.20.1560.10">
    <property type="entry name" value="ABC transporter type 1, transmembrane domain"/>
    <property type="match status" value="1"/>
</dbReference>
<feature type="transmembrane region" description="Helical" evidence="17">
    <location>
        <begin position="162"/>
        <end position="183"/>
    </location>
</feature>
<dbReference type="GO" id="GO:0006865">
    <property type="term" value="P:amino acid transport"/>
    <property type="evidence" value="ECO:0007669"/>
    <property type="project" value="UniProtKB-KW"/>
</dbReference>
<feature type="domain" description="ABC transporter" evidence="18">
    <location>
        <begin position="339"/>
        <end position="577"/>
    </location>
</feature>
<evidence type="ECO:0000256" key="5">
    <source>
        <dbReference type="ARBA" id="ARBA00022692"/>
    </source>
</evidence>
<name>A0A7W2FPB1_9VIBR</name>
<comment type="subcellular location">
    <subcellularLocation>
        <location evidence="1">Cell inner membrane</location>
        <topology evidence="1">Multi-pass membrane protein</topology>
    </subcellularLocation>
</comment>
<dbReference type="EMBL" id="JACFYF010000002">
    <property type="protein sequence ID" value="MBA5761637.1"/>
    <property type="molecule type" value="Genomic_DNA"/>
</dbReference>
<feature type="transmembrane region" description="Helical" evidence="17">
    <location>
        <begin position="20"/>
        <end position="53"/>
    </location>
</feature>
<comment type="similarity">
    <text evidence="14">Belongs to the ABC transporter superfamily. Cysteine exporter (TC 3.A.1.129.1) family.</text>
</comment>
<evidence type="ECO:0000256" key="10">
    <source>
        <dbReference type="ARBA" id="ARBA00022989"/>
    </source>
</evidence>
<feature type="transmembrane region" description="Helical" evidence="17">
    <location>
        <begin position="280"/>
        <end position="304"/>
    </location>
</feature>
<evidence type="ECO:0000256" key="9">
    <source>
        <dbReference type="ARBA" id="ARBA00022970"/>
    </source>
</evidence>
<dbReference type="Proteomes" id="UP000571701">
    <property type="component" value="Unassembled WGS sequence"/>
</dbReference>
<dbReference type="RefSeq" id="WP_182107120.1">
    <property type="nucleotide sequence ID" value="NZ_JACFYF010000002.1"/>
</dbReference>
<keyword evidence="11 17" id="KW-0472">Membrane</keyword>
<dbReference type="SUPFAM" id="SSF52540">
    <property type="entry name" value="P-loop containing nucleoside triphosphate hydrolases"/>
    <property type="match status" value="1"/>
</dbReference>
<evidence type="ECO:0000256" key="16">
    <source>
        <dbReference type="ARBA" id="ARBA00071411"/>
    </source>
</evidence>
<keyword evidence="2" id="KW-0813">Transport</keyword>
<evidence type="ECO:0000256" key="14">
    <source>
        <dbReference type="ARBA" id="ARBA00061534"/>
    </source>
</evidence>
<sequence>MRDLIPYLKLYKKHWFGLSLGMLLAFLTLCASIGLLTLSGWFLSAAAVAGLTIARETFNYMLPGAFVRGCAMGRTAGRWGERVVSHNATFKLLTDLRIFFFKKLAPLVPGKVSNLRDADLLNRLIADIDAMDHVYLRLISPMVVGVLGIAALTAVLCWFDQTLGLTLGAILLTLLVCWPILFYKLGKRNGAELTQNKADLRITTLDWLQGYSELTLFGAEERYRSAIYSAQDKLLKNQFFDAHFSGLAQALLMLANGWTLVLMLWLAADGVAGAQPDPMIALFAFATLASVELLMPIAGAFQHLGKTLTSARRLNDVILAEPDVNFPEQSVEHNNQYSIEYRGVSFTYPDGKKPAVEGVNFTIAAQNRVAVVGQTGSGKSTLLQLLTRYWDVNQGELLIAGQPIQNWSESQLRKAITVVSQRVDVLNGTLRDNLILAKPQADDEEISLALHKVGLSKLLEGETADKSGLDAWLGDGGRQLSGGEKRRIGIARALLHNAPILLLDEPTEGLDKQTEQQIMKLFDKHFEGKTVLFITHRLVNLDKMDAVCLIENGQIVEHGSHHDLLAKQERYYQLNQTL</sequence>
<evidence type="ECO:0000256" key="13">
    <source>
        <dbReference type="ARBA" id="ARBA00051241"/>
    </source>
</evidence>
<dbReference type="GO" id="GO:0005524">
    <property type="term" value="F:ATP binding"/>
    <property type="evidence" value="ECO:0007669"/>
    <property type="project" value="UniProtKB-KW"/>
</dbReference>
<dbReference type="PANTHER" id="PTHR24221:SF653">
    <property type="entry name" value="TRANSPORT ATP-BINDING PROTEIN CYDC"/>
    <property type="match status" value="1"/>
</dbReference>
<evidence type="ECO:0000256" key="8">
    <source>
        <dbReference type="ARBA" id="ARBA00022967"/>
    </source>
</evidence>
<dbReference type="Pfam" id="PF00664">
    <property type="entry name" value="ABC_membrane"/>
    <property type="match status" value="1"/>
</dbReference>
<dbReference type="AlphaFoldDB" id="A0A7W2FPB1"/>
<dbReference type="PROSITE" id="PS00211">
    <property type="entry name" value="ABC_TRANSPORTER_1"/>
    <property type="match status" value="1"/>
</dbReference>
<dbReference type="FunFam" id="1.20.1560.10:FF:000060">
    <property type="entry name" value="Cysteine/glutathione ABC transporter ATP-binding protein/permease CydC"/>
    <property type="match status" value="1"/>
</dbReference>
<evidence type="ECO:0000256" key="2">
    <source>
        <dbReference type="ARBA" id="ARBA00022448"/>
    </source>
</evidence>
<keyword evidence="8" id="KW-1278">Translocase</keyword>
<evidence type="ECO:0000313" key="20">
    <source>
        <dbReference type="EMBL" id="MBA5761637.1"/>
    </source>
</evidence>
<keyword evidence="3" id="KW-1003">Cell membrane</keyword>
<dbReference type="SMART" id="SM00382">
    <property type="entry name" value="AAA"/>
    <property type="match status" value="1"/>
</dbReference>
<evidence type="ECO:0000259" key="18">
    <source>
        <dbReference type="PROSITE" id="PS50893"/>
    </source>
</evidence>
<gene>
    <name evidence="20" type="primary">cydC</name>
    <name evidence="20" type="ORF">H2O73_04690</name>
</gene>
<evidence type="ECO:0000256" key="4">
    <source>
        <dbReference type="ARBA" id="ARBA00022519"/>
    </source>
</evidence>
<evidence type="ECO:0000256" key="12">
    <source>
        <dbReference type="ARBA" id="ARBA00050301"/>
    </source>
</evidence>
<dbReference type="Pfam" id="PF00005">
    <property type="entry name" value="ABC_tran"/>
    <property type="match status" value="1"/>
</dbReference>
<comment type="catalytic activity">
    <reaction evidence="12">
        <text>glutathione(in) + ATP + H2O = glutathione(out) + ADP + phosphate + H(+)</text>
        <dbReference type="Rhea" id="RHEA:29787"/>
        <dbReference type="ChEBI" id="CHEBI:15377"/>
        <dbReference type="ChEBI" id="CHEBI:15378"/>
        <dbReference type="ChEBI" id="CHEBI:30616"/>
        <dbReference type="ChEBI" id="CHEBI:43474"/>
        <dbReference type="ChEBI" id="CHEBI:57925"/>
        <dbReference type="ChEBI" id="CHEBI:456216"/>
    </reaction>
    <physiologicalReaction direction="left-to-right" evidence="12">
        <dbReference type="Rhea" id="RHEA:29788"/>
    </physiologicalReaction>
</comment>
<dbReference type="NCBIfam" id="NF008364">
    <property type="entry name" value="PRK11160.1"/>
    <property type="match status" value="1"/>
</dbReference>
<dbReference type="InterPro" id="IPR011527">
    <property type="entry name" value="ABC1_TM_dom"/>
</dbReference>
<keyword evidence="21" id="KW-1185">Reference proteome</keyword>
<accession>A0A7W2FPB1</accession>